<comment type="similarity">
    <text evidence="2">Belongs to the ATPase epsilon chain family.</text>
</comment>
<reference evidence="7 8" key="1">
    <citation type="submission" date="2019-07" db="EMBL/GenBank/DDBJ databases">
        <title>WGS assembly of Gossypium tomentosum.</title>
        <authorList>
            <person name="Chen Z.J."/>
            <person name="Sreedasyam A."/>
            <person name="Ando A."/>
            <person name="Song Q."/>
            <person name="De L."/>
            <person name="Hulse-Kemp A."/>
            <person name="Ding M."/>
            <person name="Ye W."/>
            <person name="Kirkbride R."/>
            <person name="Jenkins J."/>
            <person name="Plott C."/>
            <person name="Lovell J."/>
            <person name="Lin Y.-M."/>
            <person name="Vaughn R."/>
            <person name="Liu B."/>
            <person name="Li W."/>
            <person name="Simpson S."/>
            <person name="Scheffler B."/>
            <person name="Saski C."/>
            <person name="Grover C."/>
            <person name="Hu G."/>
            <person name="Conover J."/>
            <person name="Carlson J."/>
            <person name="Shu S."/>
            <person name="Boston L."/>
            <person name="Williams M."/>
            <person name="Peterson D."/>
            <person name="Mcgee K."/>
            <person name="Jones D."/>
            <person name="Wendel J."/>
            <person name="Stelly D."/>
            <person name="Grimwood J."/>
            <person name="Schmutz J."/>
        </authorList>
    </citation>
    <scope>NUCLEOTIDE SEQUENCE [LARGE SCALE GENOMIC DNA]</scope>
    <source>
        <strain evidence="7">7179.01</strain>
    </source>
</reference>
<organism evidence="7 8">
    <name type="scientific">Gossypium tomentosum</name>
    <name type="common">Hawaiian cotton</name>
    <name type="synonym">Gossypium sandvicense</name>
    <dbReference type="NCBI Taxonomy" id="34277"/>
    <lineage>
        <taxon>Eukaryota</taxon>
        <taxon>Viridiplantae</taxon>
        <taxon>Streptophyta</taxon>
        <taxon>Embryophyta</taxon>
        <taxon>Tracheophyta</taxon>
        <taxon>Spermatophyta</taxon>
        <taxon>Magnoliopsida</taxon>
        <taxon>eudicotyledons</taxon>
        <taxon>Gunneridae</taxon>
        <taxon>Pentapetalae</taxon>
        <taxon>rosids</taxon>
        <taxon>malvids</taxon>
        <taxon>Malvales</taxon>
        <taxon>Malvaceae</taxon>
        <taxon>Malvoideae</taxon>
        <taxon>Gossypium</taxon>
    </lineage>
</organism>
<dbReference type="Proteomes" id="UP000322667">
    <property type="component" value="Chromosome A08"/>
</dbReference>
<sequence length="157" mass="17038">MKTDCTPSSSSMVLAVMLSFPLEQNISKNLVGSTATKRKASDHVPASVELSPHTYLQDSNFIESWSKVIPKLDPPKTSSAFFTPCPAKEVDMVIVPATTGHMGVLPRHVPTIPELKPDVLSVHEVKDVTKYLLSSATNYVADIITVEAVPLHRIESG</sequence>
<dbReference type="PANTHER" id="PTHR13822:SF22">
    <property type="entry name" value="ATP SYNTHASE SUBUNIT DELTA', MITOCHONDRIAL"/>
    <property type="match status" value="1"/>
</dbReference>
<dbReference type="InterPro" id="IPR001469">
    <property type="entry name" value="ATP_synth_F1_dsu/esu"/>
</dbReference>
<dbReference type="Gene3D" id="2.60.15.10">
    <property type="entry name" value="F0F1 ATP synthase delta/epsilon subunit, N-terminal"/>
    <property type="match status" value="1"/>
</dbReference>
<comment type="subcellular location">
    <subcellularLocation>
        <location evidence="1">Membrane</location>
    </subcellularLocation>
</comment>
<proteinExistence type="inferred from homology"/>
<dbReference type="EMBL" id="CM017617">
    <property type="protein sequence ID" value="TYI15486.1"/>
    <property type="molecule type" value="Genomic_DNA"/>
</dbReference>
<dbReference type="Pfam" id="PF02823">
    <property type="entry name" value="ATP-synt_DE_N"/>
    <property type="match status" value="1"/>
</dbReference>
<evidence type="ECO:0000313" key="8">
    <source>
        <dbReference type="Proteomes" id="UP000322667"/>
    </source>
</evidence>
<keyword evidence="5" id="KW-0472">Membrane</keyword>
<keyword evidence="4" id="KW-0406">Ion transport</keyword>
<keyword evidence="8" id="KW-1185">Reference proteome</keyword>
<name>A0A5D2PHU7_GOSTO</name>
<feature type="domain" description="ATP synthase F1 complex delta/epsilon subunit N-terminal" evidence="6">
    <location>
        <begin position="88"/>
        <end position="131"/>
    </location>
</feature>
<evidence type="ECO:0000256" key="5">
    <source>
        <dbReference type="ARBA" id="ARBA00023136"/>
    </source>
</evidence>
<protein>
    <recommendedName>
        <fullName evidence="6">ATP synthase F1 complex delta/epsilon subunit N-terminal domain-containing protein</fullName>
    </recommendedName>
</protein>
<dbReference type="GO" id="GO:0045259">
    <property type="term" value="C:proton-transporting ATP synthase complex"/>
    <property type="evidence" value="ECO:0007669"/>
    <property type="project" value="InterPro"/>
</dbReference>
<evidence type="ECO:0000313" key="7">
    <source>
        <dbReference type="EMBL" id="TYI15486.1"/>
    </source>
</evidence>
<gene>
    <name evidence="7" type="ORF">ES332_A08G189300v1</name>
</gene>
<dbReference type="InterPro" id="IPR036771">
    <property type="entry name" value="ATPsynth_dsu/esu_N"/>
</dbReference>
<accession>A0A5D2PHU7</accession>
<dbReference type="InterPro" id="IPR020546">
    <property type="entry name" value="ATP_synth_F1_dsu/esu_N"/>
</dbReference>
<evidence type="ECO:0000256" key="4">
    <source>
        <dbReference type="ARBA" id="ARBA00023065"/>
    </source>
</evidence>
<evidence type="ECO:0000259" key="6">
    <source>
        <dbReference type="Pfam" id="PF02823"/>
    </source>
</evidence>
<dbReference type="AlphaFoldDB" id="A0A5D2PHU7"/>
<dbReference type="GO" id="GO:0046933">
    <property type="term" value="F:proton-transporting ATP synthase activity, rotational mechanism"/>
    <property type="evidence" value="ECO:0007669"/>
    <property type="project" value="InterPro"/>
</dbReference>
<dbReference type="SUPFAM" id="SSF51344">
    <property type="entry name" value="Epsilon subunit of F1F0-ATP synthase N-terminal domain"/>
    <property type="match status" value="1"/>
</dbReference>
<keyword evidence="3" id="KW-0813">Transport</keyword>
<evidence type="ECO:0000256" key="2">
    <source>
        <dbReference type="ARBA" id="ARBA00005712"/>
    </source>
</evidence>
<evidence type="ECO:0000256" key="1">
    <source>
        <dbReference type="ARBA" id="ARBA00004370"/>
    </source>
</evidence>
<evidence type="ECO:0000256" key="3">
    <source>
        <dbReference type="ARBA" id="ARBA00022448"/>
    </source>
</evidence>
<dbReference type="PANTHER" id="PTHR13822">
    <property type="entry name" value="ATP SYNTHASE DELTA/EPSILON CHAIN"/>
    <property type="match status" value="1"/>
</dbReference>